<keyword evidence="3 4" id="KW-0862">Zinc</keyword>
<dbReference type="EMBL" id="LKST01000003">
    <property type="protein sequence ID" value="KQB83721.1"/>
    <property type="molecule type" value="Genomic_DNA"/>
</dbReference>
<feature type="binding site" evidence="4">
    <location>
        <position position="16"/>
    </location>
    <ligand>
        <name>Zn(2+)</name>
        <dbReference type="ChEBI" id="CHEBI:29105"/>
    </ligand>
</feature>
<dbReference type="AlphaFoldDB" id="A0A0Q0U856"/>
<comment type="catalytic activity">
    <reaction evidence="4">
        <text>1D-myo-inositol 2-acetamido-2-deoxy-alpha-D-glucopyranoside + H2O = 1D-myo-inositol 2-amino-2-deoxy-alpha-D-glucopyranoside + acetate</text>
        <dbReference type="Rhea" id="RHEA:26180"/>
        <dbReference type="ChEBI" id="CHEBI:15377"/>
        <dbReference type="ChEBI" id="CHEBI:30089"/>
        <dbReference type="ChEBI" id="CHEBI:52442"/>
        <dbReference type="ChEBI" id="CHEBI:58886"/>
        <dbReference type="EC" id="3.5.1.103"/>
    </reaction>
</comment>
<dbReference type="GO" id="GO:0008270">
    <property type="term" value="F:zinc ion binding"/>
    <property type="evidence" value="ECO:0007669"/>
    <property type="project" value="UniProtKB-UniRule"/>
</dbReference>
<evidence type="ECO:0000313" key="6">
    <source>
        <dbReference type="Proteomes" id="UP000050517"/>
    </source>
</evidence>
<dbReference type="Gene3D" id="3.40.50.10320">
    <property type="entry name" value="LmbE-like"/>
    <property type="match status" value="1"/>
</dbReference>
<dbReference type="OrthoDB" id="158614at2"/>
<protein>
    <recommendedName>
        <fullName evidence="4">1D-myo-inositol 2-acetamido-2-deoxy-alpha-D-glucopyranoside deacetylase</fullName>
        <shortName evidence="4">GlcNAc-Ins deacetylase</shortName>
        <ecNumber evidence="4">3.5.1.103</ecNumber>
    </recommendedName>
    <alternativeName>
        <fullName evidence="4">N-acetyl-1-D-myo-inositol-2-amino-2-deoxy-alpha-D-glucopyranoside deacetylase</fullName>
    </alternativeName>
</protein>
<comment type="function">
    <text evidence="4">Catalyzes the deacetylation of 1D-myo-inositol 2-acetamido-2-deoxy-alpha-D-glucopyranoside (GlcNAc-Ins) in the mycothiol biosynthesis pathway.</text>
</comment>
<gene>
    <name evidence="4 5" type="primary">mshB</name>
    <name evidence="5" type="ORF">Cocul_01793</name>
</gene>
<dbReference type="HAMAP" id="MF_01696">
    <property type="entry name" value="MshB"/>
    <property type="match status" value="1"/>
</dbReference>
<evidence type="ECO:0000256" key="2">
    <source>
        <dbReference type="ARBA" id="ARBA00022801"/>
    </source>
</evidence>
<dbReference type="GO" id="GO:0035595">
    <property type="term" value="F:N-acetylglucosaminylinositol deacetylase activity"/>
    <property type="evidence" value="ECO:0007669"/>
    <property type="project" value="UniProtKB-EC"/>
</dbReference>
<dbReference type="GO" id="GO:0010125">
    <property type="term" value="P:mycothiol biosynthetic process"/>
    <property type="evidence" value="ECO:0007669"/>
    <property type="project" value="UniProtKB-UniRule"/>
</dbReference>
<dbReference type="RefSeq" id="WP_055122872.1">
    <property type="nucleotide sequence ID" value="NZ_LKST01000003.1"/>
</dbReference>
<reference evidence="5 6" key="1">
    <citation type="submission" date="2015-10" db="EMBL/GenBank/DDBJ databases">
        <title>Corynebacteirum lowii and Corynebacterium oculi species nova, derived from human clinical disease and and emended description of Corynebacterium mastiditis.</title>
        <authorList>
            <person name="Bernard K."/>
            <person name="Pacheco A.L."/>
            <person name="Mcdougall C."/>
            <person name="Burtx T."/>
            <person name="Weibe D."/>
            <person name="Tyler S."/>
            <person name="Olson A.B."/>
            <person name="Cnockaert M."/>
            <person name="Eguchi H."/>
            <person name="Kuwahara T."/>
            <person name="Nakayama-Imaohji H."/>
            <person name="Boudewijins M."/>
            <person name="Van Hoecke F."/>
            <person name="Bernier A.-M."/>
            <person name="Vandamme P."/>
        </authorList>
    </citation>
    <scope>NUCLEOTIDE SEQUENCE [LARGE SCALE GENOMIC DNA]</scope>
    <source>
        <strain evidence="5 6">NML 130210</strain>
    </source>
</reference>
<evidence type="ECO:0000256" key="1">
    <source>
        <dbReference type="ARBA" id="ARBA00022723"/>
    </source>
</evidence>
<dbReference type="STRING" id="1544416.Cocul_01793"/>
<dbReference type="Pfam" id="PF02585">
    <property type="entry name" value="PIG-L"/>
    <property type="match status" value="1"/>
</dbReference>
<dbReference type="EC" id="3.5.1.103" evidence="4"/>
<organism evidence="5 6">
    <name type="scientific">Corynebacterium oculi</name>
    <dbReference type="NCBI Taxonomy" id="1544416"/>
    <lineage>
        <taxon>Bacteria</taxon>
        <taxon>Bacillati</taxon>
        <taxon>Actinomycetota</taxon>
        <taxon>Actinomycetes</taxon>
        <taxon>Mycobacteriales</taxon>
        <taxon>Corynebacteriaceae</taxon>
        <taxon>Corynebacterium</taxon>
    </lineage>
</organism>
<dbReference type="PANTHER" id="PTHR12993:SF26">
    <property type="entry name" value="1D-MYO-INOSITOL 2-ACETAMIDO-2-DEOXY-ALPHA-D-GLUCOPYRANOSIDE DEACETYLASE"/>
    <property type="match status" value="1"/>
</dbReference>
<keyword evidence="6" id="KW-1185">Reference proteome</keyword>
<keyword evidence="1 4" id="KW-0479">Metal-binding</keyword>
<feature type="binding site" evidence="4">
    <location>
        <position position="149"/>
    </location>
    <ligand>
        <name>Zn(2+)</name>
        <dbReference type="ChEBI" id="CHEBI:29105"/>
    </ligand>
</feature>
<dbReference type="PATRIC" id="fig|1544416.3.peg.1793"/>
<dbReference type="SUPFAM" id="SSF102588">
    <property type="entry name" value="LmbE-like"/>
    <property type="match status" value="1"/>
</dbReference>
<sequence>MTMDLRGKRVVAVHAHPDDEAIWTGGALARLARLGAEVTVVTCTLGEQGEVIGETYAYLVAEEADQLGGFRIMEWQESLRHLGVRGIFLGGAGRYRDSGMAGTPAAEHPRAFVSSGAAAEEDLAEIFGRLRPDLVLTYGPDGGYGHPDHIRAHQITHAAARRVTVPGILWAVTLEEEWQAGMEAIESIPPGWRPARPGEIASVEHADFAVEMTETEMAAKAAAMRAHATQLWLADGSTSTTNTHAAYATLRHPGPAAQVFALSNLIAQPMTWKEHYVVGQGSAEIEGQRWWEGRA</sequence>
<evidence type="ECO:0000256" key="3">
    <source>
        <dbReference type="ARBA" id="ARBA00022833"/>
    </source>
</evidence>
<dbReference type="InterPro" id="IPR003737">
    <property type="entry name" value="GlcNAc_PI_deacetylase-related"/>
</dbReference>
<evidence type="ECO:0000313" key="5">
    <source>
        <dbReference type="EMBL" id="KQB83721.1"/>
    </source>
</evidence>
<keyword evidence="2 4" id="KW-0378">Hydrolase</keyword>
<feature type="binding site" evidence="4">
    <location>
        <position position="19"/>
    </location>
    <ligand>
        <name>Zn(2+)</name>
        <dbReference type="ChEBI" id="CHEBI:29105"/>
    </ligand>
</feature>
<name>A0A0Q0U856_9CORY</name>
<dbReference type="NCBIfam" id="TIGR03445">
    <property type="entry name" value="mycothiol_MshB"/>
    <property type="match status" value="1"/>
</dbReference>
<comment type="similarity">
    <text evidence="4">Belongs to the MshB deacetylase family.</text>
</comment>
<comment type="cofactor">
    <cofactor evidence="4">
        <name>Zn(2+)</name>
        <dbReference type="ChEBI" id="CHEBI:29105"/>
    </cofactor>
    <text evidence="4">Binds 1 zinc ion per subunit.</text>
</comment>
<evidence type="ECO:0000256" key="4">
    <source>
        <dbReference type="HAMAP-Rule" id="MF_01696"/>
    </source>
</evidence>
<accession>A0A0Q0U856</accession>
<comment type="caution">
    <text evidence="5">The sequence shown here is derived from an EMBL/GenBank/DDBJ whole genome shotgun (WGS) entry which is preliminary data.</text>
</comment>
<proteinExistence type="inferred from homology"/>
<dbReference type="InterPro" id="IPR024078">
    <property type="entry name" value="LmbE-like_dom_sf"/>
</dbReference>
<dbReference type="Proteomes" id="UP000050517">
    <property type="component" value="Unassembled WGS sequence"/>
</dbReference>
<dbReference type="InterPro" id="IPR017810">
    <property type="entry name" value="Mycothiol_biosynthesis_MshB"/>
</dbReference>
<dbReference type="PANTHER" id="PTHR12993">
    <property type="entry name" value="N-ACETYLGLUCOSAMINYL-PHOSPHATIDYLINOSITOL DE-N-ACETYLASE-RELATED"/>
    <property type="match status" value="1"/>
</dbReference>